<organism evidence="2 3">
    <name type="scientific">Caenorhabditis tropicalis</name>
    <dbReference type="NCBI Taxonomy" id="1561998"/>
    <lineage>
        <taxon>Eukaryota</taxon>
        <taxon>Metazoa</taxon>
        <taxon>Ecdysozoa</taxon>
        <taxon>Nematoda</taxon>
        <taxon>Chromadorea</taxon>
        <taxon>Rhabditida</taxon>
        <taxon>Rhabditina</taxon>
        <taxon>Rhabditomorpha</taxon>
        <taxon>Rhabditoidea</taxon>
        <taxon>Rhabditidae</taxon>
        <taxon>Peloderinae</taxon>
        <taxon>Caenorhabditis</taxon>
    </lineage>
</organism>
<feature type="compositionally biased region" description="Polar residues" evidence="1">
    <location>
        <begin position="498"/>
        <end position="522"/>
    </location>
</feature>
<dbReference type="eggNOG" id="ENOG502TH09">
    <property type="taxonomic scope" value="Eukaryota"/>
</dbReference>
<feature type="compositionally biased region" description="Basic and acidic residues" evidence="1">
    <location>
        <begin position="599"/>
        <end position="623"/>
    </location>
</feature>
<feature type="compositionally biased region" description="Polar residues" evidence="1">
    <location>
        <begin position="217"/>
        <end position="238"/>
    </location>
</feature>
<feature type="compositionally biased region" description="Polar residues" evidence="1">
    <location>
        <begin position="246"/>
        <end position="255"/>
    </location>
</feature>
<feature type="compositionally biased region" description="Basic and acidic residues" evidence="1">
    <location>
        <begin position="880"/>
        <end position="897"/>
    </location>
</feature>
<dbReference type="AlphaFoldDB" id="A0A1I7TJV9"/>
<proteinExistence type="predicted"/>
<feature type="compositionally biased region" description="Basic and acidic residues" evidence="1">
    <location>
        <begin position="300"/>
        <end position="309"/>
    </location>
</feature>
<reference evidence="3" key="1">
    <citation type="submission" date="2016-11" db="UniProtKB">
        <authorList>
            <consortium name="WormBaseParasite"/>
        </authorList>
    </citation>
    <scope>IDENTIFICATION</scope>
</reference>
<feature type="compositionally biased region" description="Polar residues" evidence="1">
    <location>
        <begin position="549"/>
        <end position="563"/>
    </location>
</feature>
<feature type="compositionally biased region" description="Basic and acidic residues" evidence="1">
    <location>
        <begin position="537"/>
        <end position="548"/>
    </location>
</feature>
<evidence type="ECO:0000256" key="1">
    <source>
        <dbReference type="SAM" id="MobiDB-lite"/>
    </source>
</evidence>
<dbReference type="WBParaSite" id="Csp11.Scaffold626.g6630.t1">
    <property type="protein sequence ID" value="Csp11.Scaffold626.g6630.t1"/>
    <property type="gene ID" value="Csp11.Scaffold626.g6630"/>
</dbReference>
<feature type="compositionally biased region" description="Polar residues" evidence="1">
    <location>
        <begin position="460"/>
        <end position="472"/>
    </location>
</feature>
<protein>
    <submittedName>
        <fullName evidence="3">MYND-type domain-containing protein</fullName>
    </submittedName>
</protein>
<name>A0A1I7TJV9_9PELO</name>
<feature type="compositionally biased region" description="Low complexity" evidence="1">
    <location>
        <begin position="408"/>
        <end position="421"/>
    </location>
</feature>
<keyword evidence="2" id="KW-1185">Reference proteome</keyword>
<feature type="compositionally biased region" description="Basic and acidic residues" evidence="1">
    <location>
        <begin position="432"/>
        <end position="450"/>
    </location>
</feature>
<feature type="compositionally biased region" description="Basic and acidic residues" evidence="1">
    <location>
        <begin position="564"/>
        <end position="592"/>
    </location>
</feature>
<evidence type="ECO:0000313" key="3">
    <source>
        <dbReference type="WBParaSite" id="Csp11.Scaffold626.g6630.t1"/>
    </source>
</evidence>
<accession>A0A1I7TJV9</accession>
<feature type="region of interest" description="Disordered" evidence="1">
    <location>
        <begin position="873"/>
        <end position="921"/>
    </location>
</feature>
<feature type="compositionally biased region" description="Low complexity" evidence="1">
    <location>
        <begin position="310"/>
        <end position="328"/>
    </location>
</feature>
<feature type="compositionally biased region" description="Polar residues" evidence="1">
    <location>
        <begin position="329"/>
        <end position="344"/>
    </location>
</feature>
<evidence type="ECO:0000313" key="2">
    <source>
        <dbReference type="Proteomes" id="UP000095282"/>
    </source>
</evidence>
<sequence length="921" mass="105700">MSDDGEKQWTVVKKVIVENGKFREFRLPKSLSTDRSPLWRSKYEVGKRIGEVVKRKKAQIVELKRCISKIEQSQTKWLSLAKSVNQHNENFFLDALTGTDEDIEKFENENFFSNHSWAKDRDVAELTKEEMEEMGASSADEGTYDFDAELVNRGTKSEHYKWMREKTNRSSTSHNGNVDEIDIKTDECKIEKSVEVFETAEMSQVEKPESGEEELSTDVNQNLENGHSSIDQPENSPILSGDESEQQIQETQTVLDSDKLSETAETVEEEEKVKEEVPNLENPEIEPKELSESHSQPTTNDEKLEKTEDSTPVTESSSESCSLVNSQSPSVTETIETLDSSNSEPKTDIKPIVDNMEQPQSAETTCQNGDSKNSERDSTTTSSYSSTGPKKQLADISGITRLRLTSASSSPQVQPVEQVVPKKVHGNIWEQKAAEREEKLMDEKKTKDTDQNADIVTKPLNMNPSFNINKTANPIREPFQNGNSQKKPVKNIIKDTHASNNTNSWITFSSKNGNRQKNSNFLKNLERQESTSSSQKLTEKNGTCEEKAASSQASTPDSVSQKSESIEIPKPEKTTPEEKSAGSRIDEKEAEKRAKRRQRVQEKAKLCAKEHKNKEKEARRLKNMEKELRIQTEKQEKEAKQREEFEKKQKELEERRLKILGRPNKYDPESERINEMLESKERLAAHVLENSLFLRMISSTVYFEKRLPQIAEDLRLEINISKYNTLQKYKNRIDMVQEINTFLCFVSVQLMVENNDFKIEELLECMPNQGSDSESKQVDTVDSKYQDFRKNAKMTPIQIMLKATNFADLILRRLEKTNVDDPETKRTKEILKNYKKLYNEAVNFMGVTSYLHTRRKTEFFVVEEDYLLTVTESDNSGHLGENRRDNESDDERERVKVQDMSCQTEGDPYDVRAASYLPKED</sequence>
<feature type="compositionally biased region" description="Polar residues" evidence="1">
    <location>
        <begin position="357"/>
        <end position="371"/>
    </location>
</feature>
<feature type="region of interest" description="Disordered" evidence="1">
    <location>
        <begin position="199"/>
        <end position="623"/>
    </location>
</feature>
<dbReference type="Proteomes" id="UP000095282">
    <property type="component" value="Unplaced"/>
</dbReference>